<dbReference type="RefSeq" id="WP_386368663.1">
    <property type="nucleotide sequence ID" value="NZ_JBHTEE010000001.1"/>
</dbReference>
<comment type="caution">
    <text evidence="2">The sequence shown here is derived from an EMBL/GenBank/DDBJ whole genome shotgun (WGS) entry which is preliminary data.</text>
</comment>
<dbReference type="Proteomes" id="UP001596514">
    <property type="component" value="Unassembled WGS sequence"/>
</dbReference>
<sequence length="89" mass="8319">MSGAGSVRVSEAGAGGGRSAVDHGPAPVSALVPPELGAYRSVAVSPPGRAAYVAGLGAGGAAARAAGSCSPTGRRPSAVPGPWANGFGH</sequence>
<feature type="region of interest" description="Disordered" evidence="1">
    <location>
        <begin position="66"/>
        <end position="89"/>
    </location>
</feature>
<keyword evidence="3" id="KW-1185">Reference proteome</keyword>
<organism evidence="2 3">
    <name type="scientific">Streptosporangium amethystogenes subsp. fukuiense</name>
    <dbReference type="NCBI Taxonomy" id="698418"/>
    <lineage>
        <taxon>Bacteria</taxon>
        <taxon>Bacillati</taxon>
        <taxon>Actinomycetota</taxon>
        <taxon>Actinomycetes</taxon>
        <taxon>Streptosporangiales</taxon>
        <taxon>Streptosporangiaceae</taxon>
        <taxon>Streptosporangium</taxon>
    </lineage>
</organism>
<feature type="region of interest" description="Disordered" evidence="1">
    <location>
        <begin position="1"/>
        <end position="27"/>
    </location>
</feature>
<evidence type="ECO:0000313" key="2">
    <source>
        <dbReference type="EMBL" id="MFC7603380.1"/>
    </source>
</evidence>
<gene>
    <name evidence="2" type="ORF">ACFQVD_25035</name>
</gene>
<protein>
    <submittedName>
        <fullName evidence="2">Uncharacterized protein</fullName>
    </submittedName>
</protein>
<proteinExistence type="predicted"/>
<dbReference type="EMBL" id="JBHTEE010000001">
    <property type="protein sequence ID" value="MFC7603380.1"/>
    <property type="molecule type" value="Genomic_DNA"/>
</dbReference>
<evidence type="ECO:0000313" key="3">
    <source>
        <dbReference type="Proteomes" id="UP001596514"/>
    </source>
</evidence>
<reference evidence="3" key="1">
    <citation type="journal article" date="2019" name="Int. J. Syst. Evol. Microbiol.">
        <title>The Global Catalogue of Microorganisms (GCM) 10K type strain sequencing project: providing services to taxonomists for standard genome sequencing and annotation.</title>
        <authorList>
            <consortium name="The Broad Institute Genomics Platform"/>
            <consortium name="The Broad Institute Genome Sequencing Center for Infectious Disease"/>
            <person name="Wu L."/>
            <person name="Ma J."/>
        </authorList>
    </citation>
    <scope>NUCLEOTIDE SEQUENCE [LARGE SCALE GENOMIC DNA]</scope>
    <source>
        <strain evidence="3">JCM 10083</strain>
    </source>
</reference>
<name>A0ABW2T5G1_9ACTN</name>
<evidence type="ECO:0000256" key="1">
    <source>
        <dbReference type="SAM" id="MobiDB-lite"/>
    </source>
</evidence>
<accession>A0ABW2T5G1</accession>